<protein>
    <submittedName>
        <fullName evidence="4">Uncharacterized protein LOC120264961</fullName>
    </submittedName>
</protein>
<dbReference type="PANTHER" id="PTHR34188:SF5">
    <property type="entry name" value="OS05G0131900 PROTEIN"/>
    <property type="match status" value="1"/>
</dbReference>
<feature type="compositionally biased region" description="Basic and acidic residues" evidence="1">
    <location>
        <begin position="81"/>
        <end position="106"/>
    </location>
</feature>
<gene>
    <name evidence="4" type="primary">LOC120264961</name>
</gene>
<accession>A0AB40BND7</accession>
<name>A0AB40BND7_DIOCR</name>
<evidence type="ECO:0000256" key="1">
    <source>
        <dbReference type="SAM" id="MobiDB-lite"/>
    </source>
</evidence>
<sequence length="242" mass="26521">MVFMDPKSLEKELFIDLESGKHAVVNEVLSEDSCSSVELGRQIPNKFCSEVASDSGLLKGEEEHTSVQYYSLSLSDGSSKNVDDIGKKSHGGEEKMVHLKKAGTEKPRKKKCKKPPRPPRPPSLDSTEQKFAKEISELAMLKRARIERMKALKNMKNAKQAASNNSLCALVITVLFCLVIVWQGVFSRDVSSLSFHGSPESSHEAGASLISVQFYKNVSASPNIVEQAYGVDVHKGAESDGH</sequence>
<feature type="transmembrane region" description="Helical" evidence="2">
    <location>
        <begin position="165"/>
        <end position="185"/>
    </location>
</feature>
<keyword evidence="2" id="KW-0812">Transmembrane</keyword>
<keyword evidence="3" id="KW-1185">Reference proteome</keyword>
<evidence type="ECO:0000313" key="3">
    <source>
        <dbReference type="Proteomes" id="UP001515500"/>
    </source>
</evidence>
<evidence type="ECO:0000313" key="4">
    <source>
        <dbReference type="RefSeq" id="XP_039128811.1"/>
    </source>
</evidence>
<proteinExistence type="predicted"/>
<keyword evidence="2" id="KW-1133">Transmembrane helix</keyword>
<reference evidence="4" key="1">
    <citation type="submission" date="2025-08" db="UniProtKB">
        <authorList>
            <consortium name="RefSeq"/>
        </authorList>
    </citation>
    <scope>IDENTIFICATION</scope>
</reference>
<dbReference type="AlphaFoldDB" id="A0AB40BND7"/>
<dbReference type="GeneID" id="120264961"/>
<feature type="region of interest" description="Disordered" evidence="1">
    <location>
        <begin position="76"/>
        <end position="129"/>
    </location>
</feature>
<dbReference type="Proteomes" id="UP001515500">
    <property type="component" value="Chromosome 7"/>
</dbReference>
<keyword evidence="2" id="KW-0472">Membrane</keyword>
<organism evidence="3 4">
    <name type="scientific">Dioscorea cayennensis subsp. rotundata</name>
    <name type="common">White Guinea yam</name>
    <name type="synonym">Dioscorea rotundata</name>
    <dbReference type="NCBI Taxonomy" id="55577"/>
    <lineage>
        <taxon>Eukaryota</taxon>
        <taxon>Viridiplantae</taxon>
        <taxon>Streptophyta</taxon>
        <taxon>Embryophyta</taxon>
        <taxon>Tracheophyta</taxon>
        <taxon>Spermatophyta</taxon>
        <taxon>Magnoliopsida</taxon>
        <taxon>Liliopsida</taxon>
        <taxon>Dioscoreales</taxon>
        <taxon>Dioscoreaceae</taxon>
        <taxon>Dioscorea</taxon>
    </lineage>
</organism>
<feature type="compositionally biased region" description="Basic residues" evidence="1">
    <location>
        <begin position="107"/>
        <end position="117"/>
    </location>
</feature>
<evidence type="ECO:0000256" key="2">
    <source>
        <dbReference type="SAM" id="Phobius"/>
    </source>
</evidence>
<dbReference type="PANTHER" id="PTHR34188">
    <property type="entry name" value="OS01G0299500 PROTEIN"/>
    <property type="match status" value="1"/>
</dbReference>
<dbReference type="RefSeq" id="XP_039128811.1">
    <property type="nucleotide sequence ID" value="XM_039272877.1"/>
</dbReference>